<reference evidence="2" key="1">
    <citation type="journal article" date="2019" name="Int. J. Syst. Evol. Microbiol.">
        <title>The Global Catalogue of Microorganisms (GCM) 10K type strain sequencing project: providing services to taxonomists for standard genome sequencing and annotation.</title>
        <authorList>
            <consortium name="The Broad Institute Genomics Platform"/>
            <consortium name="The Broad Institute Genome Sequencing Center for Infectious Disease"/>
            <person name="Wu L."/>
            <person name="Ma J."/>
        </authorList>
    </citation>
    <scope>NUCLEOTIDE SEQUENCE [LARGE SCALE GENOMIC DNA]</scope>
    <source>
        <strain evidence="2">CCUG 55491</strain>
    </source>
</reference>
<accession>A0ABW2YQU2</accession>
<gene>
    <name evidence="1" type="ORF">ACFQZQ_14530</name>
</gene>
<sequence length="118" mass="13293">MHEEAKYFEVRYAGAVSVAERAQVLEQLAVAAERAGFRRCLMDLRDAQFVPDAFAASNQFASRVARETVDRDARVAYVAKNTSQIDPTVENLTSARGVPFRRFNHRLPALAWLLARQP</sequence>
<comment type="caution">
    <text evidence="1">The sequence shown here is derived from an EMBL/GenBank/DDBJ whole genome shotgun (WGS) entry which is preliminary data.</text>
</comment>
<proteinExistence type="predicted"/>
<name>A0ABW2YQU2_9GAMM</name>
<keyword evidence="2" id="KW-1185">Reference proteome</keyword>
<evidence type="ECO:0000313" key="1">
    <source>
        <dbReference type="EMBL" id="MFD0740497.1"/>
    </source>
</evidence>
<protein>
    <recommendedName>
        <fullName evidence="3">STAS/SEC14 domain-containing protein</fullName>
    </recommendedName>
</protein>
<dbReference type="Proteomes" id="UP001597090">
    <property type="component" value="Unassembled WGS sequence"/>
</dbReference>
<organism evidence="1 2">
    <name type="scientific">Lysobacter koreensis</name>
    <dbReference type="NCBI Taxonomy" id="266122"/>
    <lineage>
        <taxon>Bacteria</taxon>
        <taxon>Pseudomonadati</taxon>
        <taxon>Pseudomonadota</taxon>
        <taxon>Gammaproteobacteria</taxon>
        <taxon>Lysobacterales</taxon>
        <taxon>Lysobacteraceae</taxon>
        <taxon>Lysobacter</taxon>
    </lineage>
</organism>
<evidence type="ECO:0008006" key="3">
    <source>
        <dbReference type="Google" id="ProtNLM"/>
    </source>
</evidence>
<evidence type="ECO:0000313" key="2">
    <source>
        <dbReference type="Proteomes" id="UP001597090"/>
    </source>
</evidence>
<dbReference type="EMBL" id="JBHTIH010000008">
    <property type="protein sequence ID" value="MFD0740497.1"/>
    <property type="molecule type" value="Genomic_DNA"/>
</dbReference>